<dbReference type="Gene3D" id="3.10.450.50">
    <property type="match status" value="2"/>
</dbReference>
<reference evidence="1 2" key="1">
    <citation type="submission" date="2019-10" db="EMBL/GenBank/DDBJ databases">
        <title>New genus of Silvanigrellaceae.</title>
        <authorList>
            <person name="Pitt A."/>
            <person name="Hahn M.W."/>
        </authorList>
    </citation>
    <scope>NUCLEOTIDE SEQUENCE [LARGE SCALE GENOMIC DNA]</scope>
    <source>
        <strain evidence="1 2">33A1-SZDP</strain>
    </source>
</reference>
<name>A0A833JB72_9BACT</name>
<evidence type="ECO:0008006" key="3">
    <source>
        <dbReference type="Google" id="ProtNLM"/>
    </source>
</evidence>
<proteinExistence type="predicted"/>
<dbReference type="AlphaFoldDB" id="A0A833JB72"/>
<evidence type="ECO:0000313" key="1">
    <source>
        <dbReference type="EMBL" id="KAB8029037.1"/>
    </source>
</evidence>
<comment type="caution">
    <text evidence="1">The sequence shown here is derived from an EMBL/GenBank/DDBJ whole genome shotgun (WGS) entry which is preliminary data.</text>
</comment>
<evidence type="ECO:0000313" key="2">
    <source>
        <dbReference type="Proteomes" id="UP000442694"/>
    </source>
</evidence>
<dbReference type="Proteomes" id="UP000442694">
    <property type="component" value="Unassembled WGS sequence"/>
</dbReference>
<protein>
    <recommendedName>
        <fullName evidence="3">SnoaL-like domain-containing protein</fullName>
    </recommendedName>
</protein>
<organism evidence="1 2">
    <name type="scientific">Fluviispira multicolorata</name>
    <dbReference type="NCBI Taxonomy" id="2654512"/>
    <lineage>
        <taxon>Bacteria</taxon>
        <taxon>Pseudomonadati</taxon>
        <taxon>Bdellovibrionota</taxon>
        <taxon>Oligoflexia</taxon>
        <taxon>Silvanigrellales</taxon>
        <taxon>Silvanigrellaceae</taxon>
        <taxon>Fluviispira</taxon>
    </lineage>
</organism>
<dbReference type="EMBL" id="WFLN01000008">
    <property type="protein sequence ID" value="KAB8029037.1"/>
    <property type="molecule type" value="Genomic_DNA"/>
</dbReference>
<keyword evidence="2" id="KW-1185">Reference proteome</keyword>
<sequence length="269" mass="31137">MISKLFKSILIIFILISNMHIFPNVGKIDKKKIAVELIKSIETRNPKSAEYVDTKKYIDHNQKVKFSIKGFNKVRSKGPKIKIKVNTVRAFEDGNFVFTHTVYYFSTPKIGIDIFRFENGKVVEHWGGLTQKNDFTVKDAELKVAGSTQISDLKSSKENKKTIKKFIDTVLIKRKYNQSHLYFNNKKFLDHESLFGKNFSSENMLKKNQIKVDDIKNNYSENIQILGEGNYVLAISEGTFACEVITYYDLFKLENNKIVEHWDVITPNS</sequence>
<dbReference type="InterPro" id="IPR032710">
    <property type="entry name" value="NTF2-like_dom_sf"/>
</dbReference>
<gene>
    <name evidence="1" type="ORF">GCL57_10875</name>
</gene>
<accession>A0A833JB72</accession>
<dbReference type="SUPFAM" id="SSF54427">
    <property type="entry name" value="NTF2-like"/>
    <property type="match status" value="2"/>
</dbReference>
<dbReference type="RefSeq" id="WP_152213379.1">
    <property type="nucleotide sequence ID" value="NZ_WFLN01000008.1"/>
</dbReference>